<accession>A0A136WE54</accession>
<evidence type="ECO:0000259" key="8">
    <source>
        <dbReference type="PROSITE" id="PS51202"/>
    </source>
</evidence>
<organism evidence="9 10">
    <name type="scientific">Anaerotignum neopropionicum</name>
    <dbReference type="NCBI Taxonomy" id="36847"/>
    <lineage>
        <taxon>Bacteria</taxon>
        <taxon>Bacillati</taxon>
        <taxon>Bacillota</taxon>
        <taxon>Clostridia</taxon>
        <taxon>Lachnospirales</taxon>
        <taxon>Anaerotignaceae</taxon>
        <taxon>Anaerotignum</taxon>
    </lineage>
</organism>
<dbReference type="PROSITE" id="PS51201">
    <property type="entry name" value="RCK_N"/>
    <property type="match status" value="2"/>
</dbReference>
<protein>
    <recommendedName>
        <fullName evidence="1">Trk system potassium uptake protein TrkA</fullName>
    </recommendedName>
</protein>
<dbReference type="PANTHER" id="PTHR43833">
    <property type="entry name" value="POTASSIUM CHANNEL PROTEIN 2-RELATED-RELATED"/>
    <property type="match status" value="1"/>
</dbReference>
<keyword evidence="5" id="KW-0520">NAD</keyword>
<evidence type="ECO:0000256" key="5">
    <source>
        <dbReference type="ARBA" id="ARBA00023027"/>
    </source>
</evidence>
<feature type="domain" description="RCK C-terminal" evidence="8">
    <location>
        <begin position="140"/>
        <end position="223"/>
    </location>
</feature>
<dbReference type="PANTHER" id="PTHR43833:SF5">
    <property type="entry name" value="TRK SYSTEM POTASSIUM UPTAKE PROTEIN TRKA"/>
    <property type="match status" value="1"/>
</dbReference>
<dbReference type="EMBL" id="LRVM01000006">
    <property type="protein sequence ID" value="KXL52629.1"/>
    <property type="molecule type" value="Genomic_DNA"/>
</dbReference>
<keyword evidence="2" id="KW-0813">Transport</keyword>
<dbReference type="SUPFAM" id="SSF51735">
    <property type="entry name" value="NAD(P)-binding Rossmann-fold domains"/>
    <property type="match status" value="2"/>
</dbReference>
<feature type="domain" description="RCK N-terminal" evidence="7">
    <location>
        <begin position="1"/>
        <end position="124"/>
    </location>
</feature>
<dbReference type="InterPro" id="IPR006036">
    <property type="entry name" value="K_uptake_TrkA"/>
</dbReference>
<dbReference type="OrthoDB" id="9775180at2"/>
<evidence type="ECO:0000256" key="2">
    <source>
        <dbReference type="ARBA" id="ARBA00022448"/>
    </source>
</evidence>
<dbReference type="NCBIfam" id="NF007041">
    <property type="entry name" value="PRK09496.3-4"/>
    <property type="match status" value="1"/>
</dbReference>
<gene>
    <name evidence="9" type="primary">trkA</name>
    <name evidence="9" type="ORF">CLNEO_20380</name>
</gene>
<feature type="domain" description="RCK N-terminal" evidence="7">
    <location>
        <begin position="228"/>
        <end position="347"/>
    </location>
</feature>
<dbReference type="Proteomes" id="UP000070539">
    <property type="component" value="Unassembled WGS sequence"/>
</dbReference>
<dbReference type="Gene3D" id="3.40.50.720">
    <property type="entry name" value="NAD(P)-binding Rossmann-like Domain"/>
    <property type="match status" value="2"/>
</dbReference>
<dbReference type="PATRIC" id="fig|36847.3.peg.2396"/>
<dbReference type="GO" id="GO:0015079">
    <property type="term" value="F:potassium ion transmembrane transporter activity"/>
    <property type="evidence" value="ECO:0007669"/>
    <property type="project" value="InterPro"/>
</dbReference>
<dbReference type="Pfam" id="PF02254">
    <property type="entry name" value="TrkA_N"/>
    <property type="match status" value="2"/>
</dbReference>
<dbReference type="PRINTS" id="PR00335">
    <property type="entry name" value="KUPTAKETRKA"/>
</dbReference>
<dbReference type="InterPro" id="IPR006037">
    <property type="entry name" value="RCK_C"/>
</dbReference>
<dbReference type="Gene3D" id="3.30.70.1450">
    <property type="entry name" value="Regulator of K+ conductance, C-terminal domain"/>
    <property type="match status" value="2"/>
</dbReference>
<keyword evidence="10" id="KW-1185">Reference proteome</keyword>
<dbReference type="NCBIfam" id="NF007032">
    <property type="entry name" value="PRK09496.1-4"/>
    <property type="match status" value="1"/>
</dbReference>
<dbReference type="STRING" id="36847.CLNEO_20380"/>
<dbReference type="InterPro" id="IPR036291">
    <property type="entry name" value="NAD(P)-bd_dom_sf"/>
</dbReference>
<keyword evidence="4" id="KW-0630">Potassium</keyword>
<dbReference type="NCBIfam" id="NF007033">
    <property type="entry name" value="PRK09496.1-5"/>
    <property type="match status" value="1"/>
</dbReference>
<dbReference type="NCBIfam" id="NF007031">
    <property type="entry name" value="PRK09496.1-2"/>
    <property type="match status" value="1"/>
</dbReference>
<evidence type="ECO:0000256" key="6">
    <source>
        <dbReference type="ARBA" id="ARBA00023065"/>
    </source>
</evidence>
<evidence type="ECO:0000256" key="1">
    <source>
        <dbReference type="ARBA" id="ARBA00017378"/>
    </source>
</evidence>
<evidence type="ECO:0000313" key="9">
    <source>
        <dbReference type="EMBL" id="KXL52629.1"/>
    </source>
</evidence>
<dbReference type="GO" id="GO:0005886">
    <property type="term" value="C:plasma membrane"/>
    <property type="evidence" value="ECO:0007669"/>
    <property type="project" value="InterPro"/>
</dbReference>
<evidence type="ECO:0000313" key="10">
    <source>
        <dbReference type="Proteomes" id="UP000070539"/>
    </source>
</evidence>
<dbReference type="InterPro" id="IPR050721">
    <property type="entry name" value="Trk_Ktr_HKT_K-transport"/>
</dbReference>
<dbReference type="NCBIfam" id="NF007039">
    <property type="entry name" value="PRK09496.3-2"/>
    <property type="match status" value="1"/>
</dbReference>
<dbReference type="InterPro" id="IPR003148">
    <property type="entry name" value="RCK_N"/>
</dbReference>
<reference evidence="9 10" key="1">
    <citation type="submission" date="2016-01" db="EMBL/GenBank/DDBJ databases">
        <title>Genome sequence of Clostridium neopropionicum X4, DSM-3847.</title>
        <authorList>
            <person name="Poehlein A."/>
            <person name="Beck M.H."/>
            <person name="Bengelsdorf F.R."/>
            <person name="Daniel R."/>
            <person name="Duerre P."/>
        </authorList>
    </citation>
    <scope>NUCLEOTIDE SEQUENCE [LARGE SCALE GENOMIC DNA]</scope>
    <source>
        <strain evidence="9 10">DSM-3847</strain>
    </source>
</reference>
<dbReference type="Pfam" id="PF02080">
    <property type="entry name" value="TrkA_C"/>
    <property type="match status" value="2"/>
</dbReference>
<dbReference type="SUPFAM" id="SSF116726">
    <property type="entry name" value="TrkA C-terminal domain-like"/>
    <property type="match status" value="2"/>
</dbReference>
<keyword evidence="6" id="KW-0406">Ion transport</keyword>
<proteinExistence type="predicted"/>
<dbReference type="InterPro" id="IPR036721">
    <property type="entry name" value="RCK_C_sf"/>
</dbReference>
<evidence type="ECO:0000259" key="7">
    <source>
        <dbReference type="PROSITE" id="PS51201"/>
    </source>
</evidence>
<evidence type="ECO:0000256" key="3">
    <source>
        <dbReference type="ARBA" id="ARBA00022538"/>
    </source>
</evidence>
<comment type="caution">
    <text evidence="9">The sequence shown here is derived from an EMBL/GenBank/DDBJ whole genome shotgun (WGS) entry which is preliminary data.</text>
</comment>
<sequence>MKIVIVGNGKVGSTIANQLTQEGHDVIIIDNNPSVLTNAGNTMDIFCIEGNGATAAALNQAGVKKANVLIAVTSADEVNMLCCLLGKKLGAKHTIARVRNPEYFIQMGLIKEELGLSMAVNPELAAATEISRLLRFPSAIKMEPFARGRVELVELKIGEHSPLDGMPLWAIYKEFQVKILICAVQREDEVIIPGGDFILKSGDKINITASHIEIANFFRTIGIFRSGVKSVMIIGGGRIAYYLAKELSAIHVKVKIIERDLKRCEYLCEMLPNSVIIHGDGTEKELLHEEGLEKTDAFVTLTGMDEENIIAALYAKERKVSKVIAKINKISFYEILDNLNIDSFISPKTIAAQNIVRYVRAMKNSAKSNNIVTLHTMINDRVEAVEFQVREDSPVVGIPLKSIKRRDGLIVAAIIRGTQIIIPGGNDSIEKGDSVVIVTTKKHLADLNEIQG</sequence>
<evidence type="ECO:0000256" key="4">
    <source>
        <dbReference type="ARBA" id="ARBA00022958"/>
    </source>
</evidence>
<dbReference type="AlphaFoldDB" id="A0A136WE54"/>
<dbReference type="PROSITE" id="PS51202">
    <property type="entry name" value="RCK_C"/>
    <property type="match status" value="2"/>
</dbReference>
<feature type="domain" description="RCK C-terminal" evidence="8">
    <location>
        <begin position="372"/>
        <end position="452"/>
    </location>
</feature>
<dbReference type="RefSeq" id="WP_066088387.1">
    <property type="nucleotide sequence ID" value="NZ_LRVM01000006.1"/>
</dbReference>
<keyword evidence="3" id="KW-0633">Potassium transport</keyword>
<name>A0A136WE54_9FIRM</name>